<dbReference type="RefSeq" id="WP_343128957.1">
    <property type="nucleotide sequence ID" value="NZ_JBCITK010000001.1"/>
</dbReference>
<gene>
    <name evidence="2" type="ORF">MKY91_01145</name>
</gene>
<feature type="transmembrane region" description="Helical" evidence="1">
    <location>
        <begin position="211"/>
        <end position="229"/>
    </location>
</feature>
<evidence type="ECO:0000256" key="1">
    <source>
        <dbReference type="SAM" id="Phobius"/>
    </source>
</evidence>
<organism evidence="2 3">
    <name type="scientific">Alkalicoccobacillus gibsonii</name>
    <dbReference type="NCBI Taxonomy" id="79881"/>
    <lineage>
        <taxon>Bacteria</taxon>
        <taxon>Bacillati</taxon>
        <taxon>Bacillota</taxon>
        <taxon>Bacilli</taxon>
        <taxon>Bacillales</taxon>
        <taxon>Bacillaceae</taxon>
        <taxon>Alkalicoccobacillus</taxon>
    </lineage>
</organism>
<keyword evidence="1" id="KW-0812">Transmembrane</keyword>
<accession>A0ABU9VD57</accession>
<dbReference type="InterPro" id="IPR021359">
    <property type="entry name" value="DUF2812"/>
</dbReference>
<evidence type="ECO:0000313" key="3">
    <source>
        <dbReference type="Proteomes" id="UP001418796"/>
    </source>
</evidence>
<evidence type="ECO:0000313" key="2">
    <source>
        <dbReference type="EMBL" id="MEN0641769.1"/>
    </source>
</evidence>
<dbReference type="Proteomes" id="UP001418796">
    <property type="component" value="Unassembled WGS sequence"/>
</dbReference>
<sequence>MKMTKYMMSQGLAFGEETDMKKLQHQSKEGWHLEKFAFMGYTLKKGEPAEYIYNIDYRKVEHDEQDEYMNLFLESGWSHVTSNHGMHIFRAPPGTRPIFSDQRTIAEKHYNLGKPMLPIALSIMFVSLFVSVGTFLSTGILQKGLTVAAVILLILFIPLTWTLVTIYKNKWNAEQRKGLVRFTKTLPYLILILCGALLFGLSETVHQSFRLVAYMMVGAAIGMGLVSLLQTFMMKNVNKAN</sequence>
<dbReference type="EMBL" id="JBCITK010000001">
    <property type="protein sequence ID" value="MEN0641769.1"/>
    <property type="molecule type" value="Genomic_DNA"/>
</dbReference>
<dbReference type="Pfam" id="PF11193">
    <property type="entry name" value="DUF2812"/>
    <property type="match status" value="1"/>
</dbReference>
<feature type="transmembrane region" description="Helical" evidence="1">
    <location>
        <begin position="147"/>
        <end position="167"/>
    </location>
</feature>
<keyword evidence="1" id="KW-0472">Membrane</keyword>
<protein>
    <submittedName>
        <fullName evidence="2">DUF2812 domain-containing protein</fullName>
    </submittedName>
</protein>
<reference evidence="2 3" key="1">
    <citation type="submission" date="2024-03" db="EMBL/GenBank/DDBJ databases">
        <title>Bacilli Hybrid Assemblies.</title>
        <authorList>
            <person name="Kovac J."/>
        </authorList>
    </citation>
    <scope>NUCLEOTIDE SEQUENCE [LARGE SCALE GENOMIC DNA]</scope>
    <source>
        <strain evidence="2 3">FSL R7-0666</strain>
    </source>
</reference>
<name>A0ABU9VD57_9BACI</name>
<keyword evidence="3" id="KW-1185">Reference proteome</keyword>
<keyword evidence="1" id="KW-1133">Transmembrane helix</keyword>
<comment type="caution">
    <text evidence="2">The sequence shown here is derived from an EMBL/GenBank/DDBJ whole genome shotgun (WGS) entry which is preliminary data.</text>
</comment>
<proteinExistence type="predicted"/>
<feature type="transmembrane region" description="Helical" evidence="1">
    <location>
        <begin position="117"/>
        <end position="141"/>
    </location>
</feature>
<feature type="transmembrane region" description="Helical" evidence="1">
    <location>
        <begin position="188"/>
        <end position="205"/>
    </location>
</feature>